<dbReference type="PROSITE" id="PS00022">
    <property type="entry name" value="EGF_1"/>
    <property type="match status" value="1"/>
</dbReference>
<dbReference type="InterPro" id="IPR035914">
    <property type="entry name" value="Sperma_CUB_dom_sf"/>
</dbReference>
<keyword evidence="4 8" id="KW-0378">Hydrolase</keyword>
<dbReference type="InterPro" id="IPR000742">
    <property type="entry name" value="EGF"/>
</dbReference>
<comment type="cofactor">
    <cofactor evidence="8">
        <name>Zn(2+)</name>
        <dbReference type="ChEBI" id="CHEBI:29105"/>
    </cofactor>
    <text evidence="8">Binds 1 zinc ion per subunit.</text>
</comment>
<dbReference type="GO" id="GO:0006508">
    <property type="term" value="P:proteolysis"/>
    <property type="evidence" value="ECO:0007669"/>
    <property type="project" value="UniProtKB-KW"/>
</dbReference>
<evidence type="ECO:0000256" key="1">
    <source>
        <dbReference type="ARBA" id="ARBA00022536"/>
    </source>
</evidence>
<evidence type="ECO:0000313" key="10">
    <source>
        <dbReference type="Proteomes" id="UP000046392"/>
    </source>
</evidence>
<keyword evidence="1" id="KW-0245">EGF-like domain</keyword>
<comment type="caution">
    <text evidence="7">Lacks conserved residue(s) required for the propagation of feature annotation.</text>
</comment>
<evidence type="ECO:0000256" key="8">
    <source>
        <dbReference type="RuleBase" id="RU361183"/>
    </source>
</evidence>
<evidence type="ECO:0000256" key="2">
    <source>
        <dbReference type="ARBA" id="ARBA00022670"/>
    </source>
</evidence>
<dbReference type="GO" id="GO:0004222">
    <property type="term" value="F:metalloendopeptidase activity"/>
    <property type="evidence" value="ECO:0007669"/>
    <property type="project" value="UniProtKB-UniRule"/>
</dbReference>
<dbReference type="EC" id="3.4.24.-" evidence="8"/>
<dbReference type="InterPro" id="IPR024079">
    <property type="entry name" value="MetalloPept_cat_dom_sf"/>
</dbReference>
<keyword evidence="3 8" id="KW-0479">Metal-binding</keyword>
<evidence type="ECO:0000256" key="3">
    <source>
        <dbReference type="ARBA" id="ARBA00022723"/>
    </source>
</evidence>
<evidence type="ECO:0000256" key="7">
    <source>
        <dbReference type="PROSITE-ProRule" id="PRU01211"/>
    </source>
</evidence>
<dbReference type="PROSITE" id="PS51864">
    <property type="entry name" value="ASTACIN"/>
    <property type="match status" value="1"/>
</dbReference>
<keyword evidence="6 8" id="KW-0482">Metalloprotease</keyword>
<feature type="active site" evidence="7">
    <location>
        <position position="126"/>
    </location>
</feature>
<dbReference type="PANTHER" id="PTHR10127:SF780">
    <property type="entry name" value="METALLOENDOPEPTIDASE"/>
    <property type="match status" value="1"/>
</dbReference>
<evidence type="ECO:0000259" key="9">
    <source>
        <dbReference type="PROSITE" id="PS51864"/>
    </source>
</evidence>
<dbReference type="PANTHER" id="PTHR10127">
    <property type="entry name" value="DISCOIDIN, CUB, EGF, LAMININ , AND ZINC METALLOPROTEASE DOMAIN CONTAINING"/>
    <property type="match status" value="1"/>
</dbReference>
<accession>A0A0N5BLM7</accession>
<keyword evidence="10" id="KW-1185">Reference proteome</keyword>
<dbReference type="STRING" id="174720.A0A0N5BLM7"/>
<sequence>MILIVKTYLFINFINTFELKNYTLQNAHLNQREKRAVMQDPRYIWNTQKFLYYVGRRLKGYVIALAHIKIKRYTCLRFYRVLNKKKAHIIYKEGPMYVTYLGKQDKGQHRIFIPSKHIHYGKVARETLRALGFDYEHNRPDRDMFLSIVKSNIHEAYLPFFAEKSLTLVNTYGLSYDYRSIMHYGSRELCLYGTRCITSKNNDLLVDSVMGKAKDLTFNDAKLVNLAYCLSLIAVRRGKCLNFGYLTGIVTTKCRCLPYFDGNRCEYFIKNFDYCTRYNVFYAKKQLLKVTLQAQKNCYYYIQVKKGKKIILYIGFTDYVLKHPICDDSQHIEVRYRNDFSVSGKMICPRKIFYTFKSESNVIILHTKYDIKHYNFTIFYKEL</sequence>
<feature type="domain" description="Peptidase M12A" evidence="9">
    <location>
        <begin position="36"/>
        <end position="230"/>
    </location>
</feature>
<dbReference type="AlphaFoldDB" id="A0A0N5BLM7"/>
<keyword evidence="2 8" id="KW-0645">Protease</keyword>
<dbReference type="Proteomes" id="UP000046392">
    <property type="component" value="Unplaced"/>
</dbReference>
<evidence type="ECO:0000256" key="5">
    <source>
        <dbReference type="ARBA" id="ARBA00022833"/>
    </source>
</evidence>
<dbReference type="GO" id="GO:0046872">
    <property type="term" value="F:metal ion binding"/>
    <property type="evidence" value="ECO:0007669"/>
    <property type="project" value="UniProtKB-KW"/>
</dbReference>
<evidence type="ECO:0000313" key="11">
    <source>
        <dbReference type="WBParaSite" id="SPAL_0000682300.1"/>
    </source>
</evidence>
<dbReference type="SUPFAM" id="SSF55486">
    <property type="entry name" value="Metalloproteases ('zincins'), catalytic domain"/>
    <property type="match status" value="1"/>
</dbReference>
<proteinExistence type="predicted"/>
<dbReference type="WBParaSite" id="SPAL_0000682300.1">
    <property type="protein sequence ID" value="SPAL_0000682300.1"/>
    <property type="gene ID" value="SPAL_0000682300"/>
</dbReference>
<dbReference type="Gene3D" id="3.40.390.10">
    <property type="entry name" value="Collagenase (Catalytic Domain)"/>
    <property type="match status" value="1"/>
</dbReference>
<name>A0A0N5BLM7_STREA</name>
<reference evidence="11" key="1">
    <citation type="submission" date="2017-02" db="UniProtKB">
        <authorList>
            <consortium name="WormBaseParasite"/>
        </authorList>
    </citation>
    <scope>IDENTIFICATION</scope>
</reference>
<dbReference type="Pfam" id="PF01400">
    <property type="entry name" value="Astacin"/>
    <property type="match status" value="1"/>
</dbReference>
<dbReference type="PRINTS" id="PR00480">
    <property type="entry name" value="ASTACIN"/>
</dbReference>
<evidence type="ECO:0000256" key="6">
    <source>
        <dbReference type="ARBA" id="ARBA00023049"/>
    </source>
</evidence>
<dbReference type="SUPFAM" id="SSF49854">
    <property type="entry name" value="Spermadhesin, CUB domain"/>
    <property type="match status" value="1"/>
</dbReference>
<keyword evidence="5 8" id="KW-0862">Zinc</keyword>
<dbReference type="InterPro" id="IPR001506">
    <property type="entry name" value="Peptidase_M12A"/>
</dbReference>
<evidence type="ECO:0000256" key="4">
    <source>
        <dbReference type="ARBA" id="ARBA00022801"/>
    </source>
</evidence>
<organism evidence="10 11">
    <name type="scientific">Strongyloides papillosus</name>
    <name type="common">Intestinal threadworm</name>
    <dbReference type="NCBI Taxonomy" id="174720"/>
    <lineage>
        <taxon>Eukaryota</taxon>
        <taxon>Metazoa</taxon>
        <taxon>Ecdysozoa</taxon>
        <taxon>Nematoda</taxon>
        <taxon>Chromadorea</taxon>
        <taxon>Rhabditida</taxon>
        <taxon>Tylenchina</taxon>
        <taxon>Panagrolaimomorpha</taxon>
        <taxon>Strongyloidoidea</taxon>
        <taxon>Strongyloididae</taxon>
        <taxon>Strongyloides</taxon>
    </lineage>
</organism>
<protein>
    <recommendedName>
        <fullName evidence="8">Metalloendopeptidase</fullName>
        <ecNumber evidence="8">3.4.24.-</ecNumber>
    </recommendedName>
</protein>